<evidence type="ECO:0000313" key="2">
    <source>
        <dbReference type="Proteomes" id="UP000270205"/>
    </source>
</evidence>
<comment type="caution">
    <text evidence="1">The sequence shown here is derived from an EMBL/GenBank/DDBJ whole genome shotgun (WGS) entry which is preliminary data.</text>
</comment>
<proteinExistence type="predicted"/>
<dbReference type="Proteomes" id="UP000270205">
    <property type="component" value="Unassembled WGS sequence"/>
</dbReference>
<name>A0A7Z9CH36_9FLAO</name>
<evidence type="ECO:0000313" key="1">
    <source>
        <dbReference type="EMBL" id="VDH04157.1"/>
    </source>
</evidence>
<gene>
    <name evidence="1" type="ORF">NCTC12929_01302</name>
</gene>
<accession>A0A7Z9CH36</accession>
<protein>
    <submittedName>
        <fullName evidence="1">Uncharacterized protein</fullName>
    </submittedName>
</protein>
<dbReference type="EMBL" id="UYIV01000001">
    <property type="protein sequence ID" value="VDH04157.1"/>
    <property type="molecule type" value="Genomic_DNA"/>
</dbReference>
<dbReference type="AlphaFoldDB" id="A0A7Z9CH36"/>
<sequence length="66" mass="7540">MDKKKETRLYSVQNVEKSTAADVRVGLLWEDMNVQVVKHQDTGGLEQLTHPLKLSKANFNKAIMQQ</sequence>
<reference evidence="1 2" key="1">
    <citation type="submission" date="2018-11" db="EMBL/GenBank/DDBJ databases">
        <authorList>
            <consortium name="Pathogen Informatics"/>
        </authorList>
    </citation>
    <scope>NUCLEOTIDE SEQUENCE [LARGE SCALE GENOMIC DNA]</scope>
    <source>
        <strain evidence="1 2">NCTC12929</strain>
    </source>
</reference>
<organism evidence="1 2">
    <name type="scientific">Bergeyella zoohelcum</name>
    <dbReference type="NCBI Taxonomy" id="1015"/>
    <lineage>
        <taxon>Bacteria</taxon>
        <taxon>Pseudomonadati</taxon>
        <taxon>Bacteroidota</taxon>
        <taxon>Flavobacteriia</taxon>
        <taxon>Flavobacteriales</taxon>
        <taxon>Weeksellaceae</taxon>
        <taxon>Bergeyella</taxon>
    </lineage>
</organism>
<dbReference type="RefSeq" id="WP_125151234.1">
    <property type="nucleotide sequence ID" value="NZ_UYIV01000001.1"/>
</dbReference>